<dbReference type="EMBL" id="GALX01005808">
    <property type="protein sequence ID" value="JAB62658.1"/>
    <property type="molecule type" value="Transcribed_RNA"/>
</dbReference>
<gene>
    <name evidence="3" type="primary">OCAD1</name>
</gene>
<evidence type="ECO:0000256" key="1">
    <source>
        <dbReference type="SAM" id="MobiDB-lite"/>
    </source>
</evidence>
<dbReference type="GO" id="GO:0005768">
    <property type="term" value="C:endosome"/>
    <property type="evidence" value="ECO:0007669"/>
    <property type="project" value="TreeGrafter"/>
</dbReference>
<reference evidence="3" key="1">
    <citation type="submission" date="2013-07" db="EMBL/GenBank/DDBJ databases">
        <title>Midgut Transcriptome Profiling of Anoplphora glabripennis, a Lignocellulose Degrading, Wood-Boring Cerambycid.</title>
        <authorList>
            <person name="Scully E.D."/>
            <person name="Hoover K."/>
            <person name="Carlson J.E."/>
            <person name="Tien M."/>
            <person name="Geib S.M."/>
        </authorList>
    </citation>
    <scope>NUCLEOTIDE SEQUENCE</scope>
</reference>
<feature type="region of interest" description="Disordered" evidence="1">
    <location>
        <begin position="1"/>
        <end position="28"/>
    </location>
</feature>
<proteinExistence type="predicted"/>
<dbReference type="Pfam" id="PF07051">
    <property type="entry name" value="OCIA"/>
    <property type="match status" value="1"/>
</dbReference>
<name>V5GQW9_ANOGL</name>
<feature type="domain" description="OCIA" evidence="2">
    <location>
        <begin position="27"/>
        <end position="112"/>
    </location>
</feature>
<protein>
    <submittedName>
        <fullName evidence="3">OCIA domain-containing protein 1</fullName>
    </submittedName>
</protein>
<dbReference type="PANTHER" id="PTHR13336">
    <property type="entry name" value="OVARIAN CARCINOMA IMMUNOREACTIVE ANTIGEN"/>
    <property type="match status" value="1"/>
</dbReference>
<dbReference type="PANTHER" id="PTHR13336:SF3">
    <property type="entry name" value="OCIA DOMAIN-CONTAINING PROTEIN 1"/>
    <property type="match status" value="1"/>
</dbReference>
<evidence type="ECO:0000259" key="2">
    <source>
        <dbReference type="Pfam" id="PF07051"/>
    </source>
</evidence>
<dbReference type="InterPro" id="IPR040187">
    <property type="entry name" value="OCAD1/2"/>
</dbReference>
<evidence type="ECO:0000313" key="3">
    <source>
        <dbReference type="EMBL" id="JAB62658.1"/>
    </source>
</evidence>
<dbReference type="InterPro" id="IPR009764">
    <property type="entry name" value="OCIA_dom"/>
</dbReference>
<dbReference type="AlphaFoldDB" id="V5GQW9"/>
<sequence>MNNPNNDEAEKEPRRQFPGPHARNNQQYKFTPDELRVIRECNKESFYQRCLPLGAFLGGGVYYGVKTGSLKPNTRFGATPKVLTAVVVGYFIGKFSYQAKCAEKLMQLPNSQLGEMLRQKRRGNLQESLDTSFGPGMSLAPFSGMSSYDTYSDLNPNSSLNMDTARPDAPGLDDYQRPSVDNPIYEEEMPPIQKHTTTYEELRKKNREEYQQKRIGNYREPAKPLPPPSKSSSETEDPSAAKTKYGDVWG</sequence>
<accession>V5GQW9</accession>
<feature type="compositionally biased region" description="Basic and acidic residues" evidence="1">
    <location>
        <begin position="197"/>
        <end position="212"/>
    </location>
</feature>
<feature type="region of interest" description="Disordered" evidence="1">
    <location>
        <begin position="154"/>
        <end position="250"/>
    </location>
</feature>
<organism evidence="3">
    <name type="scientific">Anoplophora glabripennis</name>
    <name type="common">Asian longhorn beetle</name>
    <name type="synonym">Anoplophora nobilis</name>
    <dbReference type="NCBI Taxonomy" id="217634"/>
    <lineage>
        <taxon>Eukaryota</taxon>
        <taxon>Metazoa</taxon>
        <taxon>Ecdysozoa</taxon>
        <taxon>Arthropoda</taxon>
        <taxon>Hexapoda</taxon>
        <taxon>Insecta</taxon>
        <taxon>Pterygota</taxon>
        <taxon>Neoptera</taxon>
        <taxon>Endopterygota</taxon>
        <taxon>Coleoptera</taxon>
        <taxon>Polyphaga</taxon>
        <taxon>Cucujiformia</taxon>
        <taxon>Chrysomeloidea</taxon>
        <taxon>Cerambycidae</taxon>
        <taxon>Lamiinae</taxon>
        <taxon>Lamiini</taxon>
        <taxon>Anoplophora</taxon>
    </lineage>
</organism>